<dbReference type="Proteomes" id="UP001321018">
    <property type="component" value="Unassembled WGS sequence"/>
</dbReference>
<dbReference type="RefSeq" id="WP_338005756.1">
    <property type="nucleotide sequence ID" value="NZ_JAOPKA010000019.1"/>
</dbReference>
<evidence type="ECO:0000313" key="3">
    <source>
        <dbReference type="Proteomes" id="UP001321018"/>
    </source>
</evidence>
<keyword evidence="1" id="KW-1133">Transmembrane helix</keyword>
<evidence type="ECO:0000313" key="2">
    <source>
        <dbReference type="EMBL" id="MCU4743946.1"/>
    </source>
</evidence>
<proteinExistence type="predicted"/>
<name>A0AAP3E3S0_9EURY</name>
<accession>A0AAP3E3S0</accession>
<dbReference type="AlphaFoldDB" id="A0AAP3E3S0"/>
<evidence type="ECO:0000256" key="1">
    <source>
        <dbReference type="SAM" id="Phobius"/>
    </source>
</evidence>
<keyword evidence="1" id="KW-0812">Transmembrane</keyword>
<organism evidence="2 3">
    <name type="scientific">Natronoglomus mannanivorans</name>
    <dbReference type="NCBI Taxonomy" id="2979990"/>
    <lineage>
        <taxon>Archaea</taxon>
        <taxon>Methanobacteriati</taxon>
        <taxon>Methanobacteriota</taxon>
        <taxon>Stenosarchaea group</taxon>
        <taxon>Halobacteria</taxon>
        <taxon>Halobacteriales</taxon>
        <taxon>Natrialbaceae</taxon>
        <taxon>Natronoglomus</taxon>
    </lineage>
</organism>
<gene>
    <name evidence="2" type="ORF">OB960_21415</name>
</gene>
<dbReference type="EMBL" id="JAOPKA010000019">
    <property type="protein sequence ID" value="MCU4743946.1"/>
    <property type="molecule type" value="Genomic_DNA"/>
</dbReference>
<keyword evidence="1" id="KW-0472">Membrane</keyword>
<comment type="caution">
    <text evidence="2">The sequence shown here is derived from an EMBL/GenBank/DDBJ whole genome shotgun (WGS) entry which is preliminary data.</text>
</comment>
<reference evidence="2" key="1">
    <citation type="submission" date="2022-09" db="EMBL/GenBank/DDBJ databases">
        <title>Enrichment on poylsaccharides allowed isolation of novel metabolic and taxonomic groups of Haloarchaea.</title>
        <authorList>
            <person name="Sorokin D.Y."/>
            <person name="Elcheninov A.G."/>
            <person name="Khizhniak T.V."/>
            <person name="Kolganova T.V."/>
            <person name="Kublanov I.V."/>
        </authorList>
    </citation>
    <scope>NUCLEOTIDE SEQUENCE</scope>
    <source>
        <strain evidence="2">AArc-xg1-1</strain>
    </source>
</reference>
<sequence length="289" mass="31869">MQFRAGILYVVLFVVVAAGAYGVIATAESPEVTIDEANADYVLEAGDEFEVDGQTFNVSELGAGTGTVEYVDEEAVLEVQWEGQGDGDWDGGDSVFLGESEDDEYHLMIIMPEAAEDDEDEAEPEEFLLIEAVDDDEFEIVQREGEPYVVVSEDGTEELVHVTDVDEIDTQVYQEGDGIEFYDDEDETMVDGEVTDIGTELVTVEYIGTEIDEYDLTNAETVTLNDQEFGVYFPSDEQVYLTSDLDAFQAQHDEIEDHGDRVQGLWWVASLAALTAIVIAGLAFMPVRG</sequence>
<protein>
    <submittedName>
        <fullName evidence="2">Uncharacterized protein</fullName>
    </submittedName>
</protein>
<feature type="transmembrane region" description="Helical" evidence="1">
    <location>
        <begin position="264"/>
        <end position="285"/>
    </location>
</feature>